<evidence type="ECO:0008006" key="4">
    <source>
        <dbReference type="Google" id="ProtNLM"/>
    </source>
</evidence>
<protein>
    <recommendedName>
        <fullName evidence="4">Ecp2 effector protein domain-containing protein</fullName>
    </recommendedName>
</protein>
<dbReference type="AlphaFoldDB" id="A0A4V3SIF0"/>
<evidence type="ECO:0000313" key="2">
    <source>
        <dbReference type="EMBL" id="TGZ79915.1"/>
    </source>
</evidence>
<sequence>MRLPTLFLLSLTPLSLPLPNPISHPQISSLPSPPSEFNTTDLATTTAAWTTRCHRSGKWIWPWTAQVIIDTFCEHYNGVIVPGNGKVQQWYNTANSMGYGIKLHLGYETLASSLSQSGWRIQENECKTWMKDEIVAKCYGGHPWRDTQGGKFWTSSGVVWVDPQADMPDVWPS</sequence>
<feature type="chain" id="PRO_5020187436" description="Ecp2 effector protein domain-containing protein" evidence="1">
    <location>
        <begin position="18"/>
        <end position="173"/>
    </location>
</feature>
<evidence type="ECO:0000313" key="3">
    <source>
        <dbReference type="Proteomes" id="UP000298138"/>
    </source>
</evidence>
<dbReference type="EMBL" id="ML220128">
    <property type="protein sequence ID" value="TGZ79915.1"/>
    <property type="molecule type" value="Genomic_DNA"/>
</dbReference>
<dbReference type="InParanoid" id="A0A4V3SIF0"/>
<proteinExistence type="predicted"/>
<name>A0A4V3SIF0_9PEZI</name>
<reference evidence="2 3" key="1">
    <citation type="submission" date="2019-04" db="EMBL/GenBank/DDBJ databases">
        <title>Comparative genomics and transcriptomics to analyze fruiting body development in filamentous ascomycetes.</title>
        <authorList>
            <consortium name="DOE Joint Genome Institute"/>
            <person name="Lutkenhaus R."/>
            <person name="Traeger S."/>
            <person name="Breuer J."/>
            <person name="Kuo A."/>
            <person name="Lipzen A."/>
            <person name="Pangilinan J."/>
            <person name="Dilworth D."/>
            <person name="Sandor L."/>
            <person name="Poggeler S."/>
            <person name="Barry K."/>
            <person name="Grigoriev I.V."/>
            <person name="Nowrousian M."/>
        </authorList>
    </citation>
    <scope>NUCLEOTIDE SEQUENCE [LARGE SCALE GENOMIC DNA]</scope>
    <source>
        <strain evidence="2 3">CBS 389.68</strain>
    </source>
</reference>
<feature type="signal peptide" evidence="1">
    <location>
        <begin position="1"/>
        <end position="17"/>
    </location>
</feature>
<keyword evidence="3" id="KW-1185">Reference proteome</keyword>
<gene>
    <name evidence="2" type="ORF">EX30DRAFT_341996</name>
</gene>
<accession>A0A4V3SIF0</accession>
<dbReference type="Proteomes" id="UP000298138">
    <property type="component" value="Unassembled WGS sequence"/>
</dbReference>
<organism evidence="2 3">
    <name type="scientific">Ascodesmis nigricans</name>
    <dbReference type="NCBI Taxonomy" id="341454"/>
    <lineage>
        <taxon>Eukaryota</taxon>
        <taxon>Fungi</taxon>
        <taxon>Dikarya</taxon>
        <taxon>Ascomycota</taxon>
        <taxon>Pezizomycotina</taxon>
        <taxon>Pezizomycetes</taxon>
        <taxon>Pezizales</taxon>
        <taxon>Ascodesmidaceae</taxon>
        <taxon>Ascodesmis</taxon>
    </lineage>
</organism>
<evidence type="ECO:0000256" key="1">
    <source>
        <dbReference type="SAM" id="SignalP"/>
    </source>
</evidence>
<keyword evidence="1" id="KW-0732">Signal</keyword>